<accession>A0A848D926</accession>
<feature type="transmembrane region" description="Helical" evidence="6">
    <location>
        <begin position="303"/>
        <end position="335"/>
    </location>
</feature>
<evidence type="ECO:0000256" key="2">
    <source>
        <dbReference type="ARBA" id="ARBA00009773"/>
    </source>
</evidence>
<dbReference type="EMBL" id="WNEG01000021">
    <property type="protein sequence ID" value="NMG82751.1"/>
    <property type="molecule type" value="Genomic_DNA"/>
</dbReference>
<organism evidence="7 8">
    <name type="scientific">Candidatus Ethanoperedens thermophilum</name>
    <dbReference type="NCBI Taxonomy" id="2766897"/>
    <lineage>
        <taxon>Archaea</taxon>
        <taxon>Methanobacteriati</taxon>
        <taxon>Methanobacteriota</taxon>
        <taxon>Stenosarchaea group</taxon>
        <taxon>Methanomicrobia</taxon>
        <taxon>Methanosarcinales</taxon>
        <taxon>Methanosarcinales incertae sedis</taxon>
        <taxon>GOM Arc I cluster</taxon>
        <taxon>Candidatus Ethanoperedens</taxon>
    </lineage>
</organism>
<dbReference type="Pfam" id="PF01594">
    <property type="entry name" value="AI-2E_transport"/>
    <property type="match status" value="1"/>
</dbReference>
<evidence type="ECO:0000256" key="3">
    <source>
        <dbReference type="ARBA" id="ARBA00022692"/>
    </source>
</evidence>
<dbReference type="Proteomes" id="UP000606580">
    <property type="component" value="Unassembled WGS sequence"/>
</dbReference>
<reference evidence="7" key="1">
    <citation type="journal article" date="2020" name="MBio">
        <title>'Candidatus Ethanoperedens,' a Thermophilic Genus of Archaea Mediating the Anaerobic Oxidation of Ethane.</title>
        <authorList>
            <person name="Hahn C.J."/>
            <person name="Laso-Perez R."/>
            <person name="Vulcano F."/>
            <person name="Vaziourakis K.M."/>
            <person name="Stokke R."/>
            <person name="Steen I.H."/>
            <person name="Teske A."/>
            <person name="Boetius A."/>
            <person name="Liebeke M."/>
            <person name="Amann R."/>
            <person name="Knittel K."/>
            <person name="Wegener G."/>
        </authorList>
    </citation>
    <scope>NUCLEOTIDE SEQUENCE</scope>
    <source>
        <strain evidence="7">GoM-Arc1-LC-WB58</strain>
    </source>
</reference>
<comment type="subcellular location">
    <subcellularLocation>
        <location evidence="1">Membrane</location>
        <topology evidence="1">Multi-pass membrane protein</topology>
    </subcellularLocation>
</comment>
<comment type="similarity">
    <text evidence="2">Belongs to the autoinducer-2 exporter (AI-2E) (TC 2.A.86) family.</text>
</comment>
<dbReference type="GO" id="GO:0016020">
    <property type="term" value="C:membrane"/>
    <property type="evidence" value="ECO:0007669"/>
    <property type="project" value="UniProtKB-SubCell"/>
</dbReference>
<feature type="transmembrane region" description="Helical" evidence="6">
    <location>
        <begin position="67"/>
        <end position="87"/>
    </location>
</feature>
<proteinExistence type="inferred from homology"/>
<gene>
    <name evidence="7" type="ORF">GIS02_00920</name>
</gene>
<feature type="transmembrane region" description="Helical" evidence="6">
    <location>
        <begin position="20"/>
        <end position="47"/>
    </location>
</feature>
<name>A0A848D926_9EURY</name>
<feature type="transmembrane region" description="Helical" evidence="6">
    <location>
        <begin position="233"/>
        <end position="255"/>
    </location>
</feature>
<evidence type="ECO:0000256" key="5">
    <source>
        <dbReference type="ARBA" id="ARBA00023136"/>
    </source>
</evidence>
<keyword evidence="5 6" id="KW-0472">Membrane</keyword>
<protein>
    <submittedName>
        <fullName evidence="7">AI-2E family transporter</fullName>
    </submittedName>
</protein>
<evidence type="ECO:0000313" key="8">
    <source>
        <dbReference type="Proteomes" id="UP000606580"/>
    </source>
</evidence>
<keyword evidence="4 6" id="KW-1133">Transmembrane helix</keyword>
<comment type="caution">
    <text evidence="7">The sequence shown here is derived from an EMBL/GenBank/DDBJ whole genome shotgun (WGS) entry which is preliminary data.</text>
</comment>
<evidence type="ECO:0000256" key="6">
    <source>
        <dbReference type="SAM" id="Phobius"/>
    </source>
</evidence>
<dbReference type="AlphaFoldDB" id="A0A848D926"/>
<feature type="transmembrane region" description="Helical" evidence="6">
    <location>
        <begin position="147"/>
        <end position="169"/>
    </location>
</feature>
<evidence type="ECO:0000256" key="4">
    <source>
        <dbReference type="ARBA" id="ARBA00022989"/>
    </source>
</evidence>
<keyword evidence="3 6" id="KW-0812">Transmembrane</keyword>
<dbReference type="InterPro" id="IPR002549">
    <property type="entry name" value="AI-2E-like"/>
</dbReference>
<dbReference type="PANTHER" id="PTHR21716">
    <property type="entry name" value="TRANSMEMBRANE PROTEIN"/>
    <property type="match status" value="1"/>
</dbReference>
<feature type="transmembrane region" description="Helical" evidence="6">
    <location>
        <begin position="262"/>
        <end position="283"/>
    </location>
</feature>
<feature type="transmembrane region" description="Helical" evidence="6">
    <location>
        <begin position="201"/>
        <end position="227"/>
    </location>
</feature>
<sequence length="351" mass="38546">MTSEDGLSIIIRYKTEIATVIAVFFLFLLFFFVLSPLLDGIVLGIVFAYVARPIKTVFDSRSKTGSAVIATAAITVPIFSILGLGLIEISNKIVWMMHNKDVLIAELNTLYSRLDIPEVIYTQIHSAFINLSNTLMPALAQLPLFDYAKVIGLATINIVISVIVCFYLLRDGEDGINRFLDLIPSNRLDVTKKFLAELDGILTAIYIGNVYTAIIVAVVSLFIFLFFGFSSVLALSALIFLAALIPLFTGWMILLPLAIYKYILMGPAEAVTFFIVASIVIYGPPELIIRPYIIGSKSGIHPLLIILTFIGGGFVGGISGFFLAPMLLGALIAAYRVYVPWKKDHIHSHSD</sequence>
<evidence type="ECO:0000256" key="1">
    <source>
        <dbReference type="ARBA" id="ARBA00004141"/>
    </source>
</evidence>
<evidence type="ECO:0000313" key="7">
    <source>
        <dbReference type="EMBL" id="NMG82751.1"/>
    </source>
</evidence>
<dbReference type="PANTHER" id="PTHR21716:SF4">
    <property type="entry name" value="TRANSMEMBRANE PROTEIN 245"/>
    <property type="match status" value="1"/>
</dbReference>